<name>A0A4Q7Y7X9_9ACTN</name>
<accession>A0A4Q7Y7X9</accession>
<sequence>MKLRARITQRISRSIAWRVEEQVVELRDLVGALERTTRELADRGTELDKRLGELERWVGDVARESSWSANELARLAPQAAAFEARLEQQARPTVLTGELADLPEARLLVDVVREEHARVRARLSLVSAYEERLRRLELALRPAQGTE</sequence>
<proteinExistence type="predicted"/>
<dbReference type="OrthoDB" id="3695911at2"/>
<comment type="caution">
    <text evidence="1">The sequence shown here is derived from an EMBL/GenBank/DDBJ whole genome shotgun (WGS) entry which is preliminary data.</text>
</comment>
<gene>
    <name evidence="1" type="ORF">BKA19_2765</name>
</gene>
<dbReference type="RefSeq" id="WP_104530233.1">
    <property type="nucleotide sequence ID" value="NZ_POQT01000045.1"/>
</dbReference>
<organism evidence="1 2">
    <name type="scientific">Blastococcus saxobsidens</name>
    <dbReference type="NCBI Taxonomy" id="138336"/>
    <lineage>
        <taxon>Bacteria</taxon>
        <taxon>Bacillati</taxon>
        <taxon>Actinomycetota</taxon>
        <taxon>Actinomycetes</taxon>
        <taxon>Geodermatophilales</taxon>
        <taxon>Geodermatophilaceae</taxon>
        <taxon>Blastococcus</taxon>
    </lineage>
</organism>
<reference evidence="1 2" key="1">
    <citation type="submission" date="2019-02" db="EMBL/GenBank/DDBJ databases">
        <title>Sequencing the genomes of 1000 actinobacteria strains.</title>
        <authorList>
            <person name="Klenk H.-P."/>
        </authorList>
    </citation>
    <scope>NUCLEOTIDE SEQUENCE [LARGE SCALE GENOMIC DNA]</scope>
    <source>
        <strain evidence="1 2">DSM 44509</strain>
    </source>
</reference>
<evidence type="ECO:0000313" key="1">
    <source>
        <dbReference type="EMBL" id="RZU33050.1"/>
    </source>
</evidence>
<dbReference type="EMBL" id="SHKV01000001">
    <property type="protein sequence ID" value="RZU33050.1"/>
    <property type="molecule type" value="Genomic_DNA"/>
</dbReference>
<evidence type="ECO:0000313" key="2">
    <source>
        <dbReference type="Proteomes" id="UP000292507"/>
    </source>
</evidence>
<dbReference type="AlphaFoldDB" id="A0A4Q7Y7X9"/>
<keyword evidence="2" id="KW-1185">Reference proteome</keyword>
<dbReference type="Proteomes" id="UP000292507">
    <property type="component" value="Unassembled WGS sequence"/>
</dbReference>
<protein>
    <submittedName>
        <fullName evidence="1">Uncharacterized protein</fullName>
    </submittedName>
</protein>